<keyword evidence="5" id="KW-0963">Cytoplasm</keyword>
<dbReference type="Gene3D" id="2.60.120.560">
    <property type="entry name" value="Exo-inulinase, domain 1"/>
    <property type="match status" value="1"/>
</dbReference>
<dbReference type="InterPro" id="IPR001362">
    <property type="entry name" value="Glyco_hydro_32"/>
</dbReference>
<evidence type="ECO:0000259" key="7">
    <source>
        <dbReference type="Pfam" id="PF08244"/>
    </source>
</evidence>
<dbReference type="InterPro" id="IPR006232">
    <property type="entry name" value="Suc6P_hydrolase"/>
</dbReference>
<dbReference type="GO" id="GO:0005975">
    <property type="term" value="P:carbohydrate metabolic process"/>
    <property type="evidence" value="ECO:0007669"/>
    <property type="project" value="InterPro"/>
</dbReference>
<dbReference type="EC" id="3.2.1.26" evidence="4"/>
<dbReference type="InterPro" id="IPR023296">
    <property type="entry name" value="Glyco_hydro_beta-prop_sf"/>
</dbReference>
<dbReference type="NCBIfam" id="TIGR01322">
    <property type="entry name" value="scrB_fam"/>
    <property type="match status" value="1"/>
</dbReference>
<reference evidence="8" key="1">
    <citation type="journal article" date="2021" name="PeerJ">
        <title>Extensive microbial diversity within the chicken gut microbiome revealed by metagenomics and culture.</title>
        <authorList>
            <person name="Gilroy R."/>
            <person name="Ravi A."/>
            <person name="Getino M."/>
            <person name="Pursley I."/>
            <person name="Horton D.L."/>
            <person name="Alikhan N.F."/>
            <person name="Baker D."/>
            <person name="Gharbi K."/>
            <person name="Hall N."/>
            <person name="Watson M."/>
            <person name="Adriaenssens E.M."/>
            <person name="Foster-Nyarko E."/>
            <person name="Jarju S."/>
            <person name="Secka A."/>
            <person name="Antonio M."/>
            <person name="Oren A."/>
            <person name="Chaudhuri R.R."/>
            <person name="La Ragione R."/>
            <person name="Hildebrand F."/>
            <person name="Pallen M.J."/>
        </authorList>
    </citation>
    <scope>NUCLEOTIDE SEQUENCE</scope>
    <source>
        <strain evidence="8">USASDec5-558</strain>
    </source>
</reference>
<evidence type="ECO:0000256" key="2">
    <source>
        <dbReference type="ARBA" id="ARBA00022801"/>
    </source>
</evidence>
<dbReference type="PROSITE" id="PS00609">
    <property type="entry name" value="GLYCOSYL_HYDROL_F32"/>
    <property type="match status" value="1"/>
</dbReference>
<accession>A0A9D1WCH0</accession>
<proteinExistence type="inferred from homology"/>
<dbReference type="PANTHER" id="PTHR43101:SF1">
    <property type="entry name" value="BETA-FRUCTOSIDASE"/>
    <property type="match status" value="1"/>
</dbReference>
<keyword evidence="2 4" id="KW-0378">Hydrolase</keyword>
<dbReference type="InterPro" id="IPR013148">
    <property type="entry name" value="Glyco_hydro_32_N"/>
</dbReference>
<dbReference type="InterPro" id="IPR051214">
    <property type="entry name" value="GH32_Enzymes"/>
</dbReference>
<evidence type="ECO:0000256" key="3">
    <source>
        <dbReference type="ARBA" id="ARBA00023295"/>
    </source>
</evidence>
<dbReference type="Pfam" id="PF00251">
    <property type="entry name" value="Glyco_hydro_32N"/>
    <property type="match status" value="1"/>
</dbReference>
<protein>
    <recommendedName>
        <fullName evidence="4">Sucrose-6-phosphate hydrolase</fullName>
        <ecNumber evidence="4">3.2.1.26</ecNumber>
    </recommendedName>
    <alternativeName>
        <fullName evidence="5">Invertase</fullName>
    </alternativeName>
</protein>
<dbReference type="InterPro" id="IPR013320">
    <property type="entry name" value="ConA-like_dom_sf"/>
</dbReference>
<evidence type="ECO:0000256" key="5">
    <source>
        <dbReference type="RuleBase" id="RU365015"/>
    </source>
</evidence>
<dbReference type="Pfam" id="PF08244">
    <property type="entry name" value="Glyco_hydro_32C"/>
    <property type="match status" value="1"/>
</dbReference>
<evidence type="ECO:0000313" key="9">
    <source>
        <dbReference type="Proteomes" id="UP000886829"/>
    </source>
</evidence>
<comment type="pathway">
    <text evidence="5">Glycan biosynthesis; sucrose metabolism.</text>
</comment>
<dbReference type="CDD" id="cd08996">
    <property type="entry name" value="GH32_FFase"/>
    <property type="match status" value="1"/>
</dbReference>
<dbReference type="GO" id="GO:0005737">
    <property type="term" value="C:cytoplasm"/>
    <property type="evidence" value="ECO:0007669"/>
    <property type="project" value="UniProtKB-SubCell"/>
</dbReference>
<evidence type="ECO:0000313" key="8">
    <source>
        <dbReference type="EMBL" id="HIX56641.1"/>
    </source>
</evidence>
<dbReference type="PANTHER" id="PTHR43101">
    <property type="entry name" value="BETA-FRUCTOSIDASE"/>
    <property type="match status" value="1"/>
</dbReference>
<dbReference type="GO" id="GO:0004564">
    <property type="term" value="F:beta-fructofuranosidase activity"/>
    <property type="evidence" value="ECO:0007669"/>
    <property type="project" value="UniProtKB-EC"/>
</dbReference>
<organism evidence="8 9">
    <name type="scientific">Candidatus Anaerobiospirillum pullistercoris</name>
    <dbReference type="NCBI Taxonomy" id="2838452"/>
    <lineage>
        <taxon>Bacteria</taxon>
        <taxon>Pseudomonadati</taxon>
        <taxon>Pseudomonadota</taxon>
        <taxon>Gammaproteobacteria</taxon>
        <taxon>Aeromonadales</taxon>
        <taxon>Succinivibrionaceae</taxon>
        <taxon>Anaerobiospirillum</taxon>
    </lineage>
</organism>
<dbReference type="EMBL" id="DXEV01000083">
    <property type="protein sequence ID" value="HIX56641.1"/>
    <property type="molecule type" value="Genomic_DNA"/>
</dbReference>
<dbReference type="AlphaFoldDB" id="A0A9D1WCH0"/>
<dbReference type="SMART" id="SM00640">
    <property type="entry name" value="Glyco_32"/>
    <property type="match status" value="1"/>
</dbReference>
<comment type="function">
    <text evidence="5">Enables the bacterium to metabolize sucrose as a sole carbon source.</text>
</comment>
<comment type="subcellular location">
    <subcellularLocation>
        <location evidence="5">Cytoplasm</location>
    </subcellularLocation>
</comment>
<dbReference type="InterPro" id="IPR013189">
    <property type="entry name" value="Glyco_hydro_32_C"/>
</dbReference>
<comment type="caution">
    <text evidence="8">The sequence shown here is derived from an EMBL/GenBank/DDBJ whole genome shotgun (WGS) entry which is preliminary data.</text>
</comment>
<keyword evidence="3 4" id="KW-0326">Glycosidase</keyword>
<dbReference type="Gene3D" id="2.115.10.20">
    <property type="entry name" value="Glycosyl hydrolase domain, family 43"/>
    <property type="match status" value="1"/>
</dbReference>
<comment type="similarity">
    <text evidence="1 4">Belongs to the glycosyl hydrolase 32 family.</text>
</comment>
<gene>
    <name evidence="8" type="ORF">H9850_04115</name>
</gene>
<reference evidence="8" key="2">
    <citation type="submission" date="2021-04" db="EMBL/GenBank/DDBJ databases">
        <authorList>
            <person name="Gilroy R."/>
        </authorList>
    </citation>
    <scope>NUCLEOTIDE SEQUENCE</scope>
    <source>
        <strain evidence="8">USASDec5-558</strain>
    </source>
</reference>
<dbReference type="InterPro" id="IPR018053">
    <property type="entry name" value="Glyco_hydro_32_AS"/>
</dbReference>
<dbReference type="SUPFAM" id="SSF49899">
    <property type="entry name" value="Concanavalin A-like lectins/glucanases"/>
    <property type="match status" value="1"/>
</dbReference>
<dbReference type="Proteomes" id="UP000886829">
    <property type="component" value="Unassembled WGS sequence"/>
</dbReference>
<evidence type="ECO:0000256" key="1">
    <source>
        <dbReference type="ARBA" id="ARBA00009902"/>
    </source>
</evidence>
<evidence type="ECO:0000256" key="4">
    <source>
        <dbReference type="RuleBase" id="RU362110"/>
    </source>
</evidence>
<comment type="catalytic activity">
    <reaction evidence="4">
        <text>Hydrolysis of terminal non-reducing beta-D-fructofuranoside residues in beta-D-fructofuranosides.</text>
        <dbReference type="EC" id="3.2.1.26"/>
    </reaction>
</comment>
<keyword evidence="5" id="KW-0119">Carbohydrate metabolism</keyword>
<evidence type="ECO:0000259" key="6">
    <source>
        <dbReference type="Pfam" id="PF00251"/>
    </source>
</evidence>
<sequence length="486" mass="55564">MDQTHHQELVAKANQFIEAHHNEVNKQSYPHYHLAPRYGWINDPNGFCYALGKYHIFYQFYPYDAKWGPMHWGHATSTDLIHWQHELVALAPSEDYDRDGCFSGSAIEHDGKLYLIYTGHKVLVEAGDDSIAREVQALAVSTDGIHFEKLGVVIEPEDEGIHNFRDPKVWKDETGLFHVVFGATNLKHEGEIRQYTSHDLMHWELVSVIKEMEDNAFMYECPDFFEVNDHKWVLATSPMGQAPVGYNRQNPSVNSWQSGSFDGKTFTPDTKLYEVDHGHDFYATQSTSTPDGRRIVLAWMNMWKLPFLNYSHHWCGALTLPREITYKNGHLYQAPVKEAQSLRLSEHHVAAADSTLKSTFKTLTSNAATELQFSFKPDENSAEQYGIAIGNSIRLFVDRQTKTLTLFRLDLNATSYRALPIAWDQEHKLQIFIDNSSIEVFIDDGHDTMTSNFFGTDHTVSLYATNGQAEFKGLTVYDLERPLFGA</sequence>
<feature type="domain" description="Glycosyl hydrolase family 32 C-terminal" evidence="7">
    <location>
        <begin position="340"/>
        <end position="478"/>
    </location>
</feature>
<name>A0A9D1WCH0_9GAMM</name>
<dbReference type="SUPFAM" id="SSF75005">
    <property type="entry name" value="Arabinanase/levansucrase/invertase"/>
    <property type="match status" value="1"/>
</dbReference>
<feature type="domain" description="Glycosyl hydrolase family 32 N-terminal" evidence="6">
    <location>
        <begin position="33"/>
        <end position="335"/>
    </location>
</feature>